<gene>
    <name evidence="2" type="ORF">GAK29_02699</name>
</gene>
<dbReference type="EMBL" id="WNDP01000067">
    <property type="protein sequence ID" value="KAF1024245.1"/>
    <property type="molecule type" value="Genomic_DNA"/>
</dbReference>
<reference evidence="3" key="1">
    <citation type="journal article" date="2020" name="MBio">
        <title>Horizontal gene transfer to a defensive symbiont with a reduced genome amongst a multipartite beetle microbiome.</title>
        <authorList>
            <person name="Waterworth S.C."/>
            <person name="Florez L.V."/>
            <person name="Rees E.R."/>
            <person name="Hertweck C."/>
            <person name="Kaltenpoth M."/>
            <person name="Kwan J.C."/>
        </authorList>
    </citation>
    <scope>NUCLEOTIDE SEQUENCE [LARGE SCALE GENOMIC DNA]</scope>
</reference>
<name>A0A833PDV4_ACIBZ</name>
<sequence>MKIEIAGNSKIAAEVISQIQIWDAAVVDNSIEHLLDQCAHDVSMFDVSSQMEGVQAYKLEWEKFSHYFSEHIQIVRRNMKIYASNDLAILHCHSKVENSALKEKLQMPWCRTTLCLQKKDGQWLVVHQHISMPIDMSTGKVIMLKDKAKLRLVV</sequence>
<evidence type="ECO:0000259" key="1">
    <source>
        <dbReference type="Pfam" id="PF13474"/>
    </source>
</evidence>
<dbReference type="Gene3D" id="3.10.450.50">
    <property type="match status" value="1"/>
</dbReference>
<accession>A0A833PDV4</accession>
<evidence type="ECO:0000313" key="3">
    <source>
        <dbReference type="Proteomes" id="UP000490535"/>
    </source>
</evidence>
<evidence type="ECO:0000313" key="2">
    <source>
        <dbReference type="EMBL" id="KAF1024245.1"/>
    </source>
</evidence>
<organism evidence="2 3">
    <name type="scientific">Acinetobacter bereziniae</name>
    <name type="common">Acinetobacter genomosp. 10</name>
    <dbReference type="NCBI Taxonomy" id="106648"/>
    <lineage>
        <taxon>Bacteria</taxon>
        <taxon>Pseudomonadati</taxon>
        <taxon>Pseudomonadota</taxon>
        <taxon>Gammaproteobacteria</taxon>
        <taxon>Moraxellales</taxon>
        <taxon>Moraxellaceae</taxon>
        <taxon>Acinetobacter</taxon>
    </lineage>
</organism>
<protein>
    <recommendedName>
        <fullName evidence="1">SnoaL-like domain-containing protein</fullName>
    </recommendedName>
</protein>
<dbReference type="Pfam" id="PF13474">
    <property type="entry name" value="SnoaL_3"/>
    <property type="match status" value="1"/>
</dbReference>
<dbReference type="SUPFAM" id="SSF54427">
    <property type="entry name" value="NTF2-like"/>
    <property type="match status" value="1"/>
</dbReference>
<comment type="caution">
    <text evidence="2">The sequence shown here is derived from an EMBL/GenBank/DDBJ whole genome shotgun (WGS) entry which is preliminary data.</text>
</comment>
<dbReference type="InterPro" id="IPR037401">
    <property type="entry name" value="SnoaL-like"/>
</dbReference>
<feature type="domain" description="SnoaL-like" evidence="1">
    <location>
        <begin position="21"/>
        <end position="134"/>
    </location>
</feature>
<dbReference type="Proteomes" id="UP000490535">
    <property type="component" value="Unassembled WGS sequence"/>
</dbReference>
<dbReference type="AlphaFoldDB" id="A0A833PDV4"/>
<proteinExistence type="predicted"/>
<dbReference type="InterPro" id="IPR032710">
    <property type="entry name" value="NTF2-like_dom_sf"/>
</dbReference>